<accession>A0A2P6RNI2</accession>
<organism evidence="2 3">
    <name type="scientific">Rosa chinensis</name>
    <name type="common">China rose</name>
    <dbReference type="NCBI Taxonomy" id="74649"/>
    <lineage>
        <taxon>Eukaryota</taxon>
        <taxon>Viridiplantae</taxon>
        <taxon>Streptophyta</taxon>
        <taxon>Embryophyta</taxon>
        <taxon>Tracheophyta</taxon>
        <taxon>Spermatophyta</taxon>
        <taxon>Magnoliopsida</taxon>
        <taxon>eudicotyledons</taxon>
        <taxon>Gunneridae</taxon>
        <taxon>Pentapetalae</taxon>
        <taxon>rosids</taxon>
        <taxon>fabids</taxon>
        <taxon>Rosales</taxon>
        <taxon>Rosaceae</taxon>
        <taxon>Rosoideae</taxon>
        <taxon>Rosoideae incertae sedis</taxon>
        <taxon>Rosa</taxon>
    </lineage>
</organism>
<feature type="compositionally biased region" description="Basic and acidic residues" evidence="1">
    <location>
        <begin position="30"/>
        <end position="39"/>
    </location>
</feature>
<name>A0A2P6RNI2_ROSCH</name>
<dbReference type="Proteomes" id="UP000238479">
    <property type="component" value="Chromosome 2"/>
</dbReference>
<feature type="compositionally biased region" description="Polar residues" evidence="1">
    <location>
        <begin position="41"/>
        <end position="57"/>
    </location>
</feature>
<evidence type="ECO:0000256" key="1">
    <source>
        <dbReference type="SAM" id="MobiDB-lite"/>
    </source>
</evidence>
<evidence type="ECO:0000313" key="2">
    <source>
        <dbReference type="EMBL" id="PRQ48003.1"/>
    </source>
</evidence>
<gene>
    <name evidence="2" type="ORF">RchiOBHm_Chr2g0105851</name>
</gene>
<sequence length="57" mass="6115">MEGEISTIPDRPSSIIPLEITSQSIQIVDPKTHDCDRDGSPPSSDNIVEITVQGSHA</sequence>
<dbReference type="EMBL" id="PDCK01000040">
    <property type="protein sequence ID" value="PRQ48003.1"/>
    <property type="molecule type" value="Genomic_DNA"/>
</dbReference>
<reference evidence="2 3" key="1">
    <citation type="journal article" date="2018" name="Nat. Genet.">
        <title>The Rosa genome provides new insights in the design of modern roses.</title>
        <authorList>
            <person name="Bendahmane M."/>
        </authorList>
    </citation>
    <scope>NUCLEOTIDE SEQUENCE [LARGE SCALE GENOMIC DNA]</scope>
    <source>
        <strain evidence="3">cv. Old Blush</strain>
    </source>
</reference>
<feature type="region of interest" description="Disordered" evidence="1">
    <location>
        <begin position="30"/>
        <end position="57"/>
    </location>
</feature>
<comment type="caution">
    <text evidence="2">The sequence shown here is derived from an EMBL/GenBank/DDBJ whole genome shotgun (WGS) entry which is preliminary data.</text>
</comment>
<keyword evidence="3" id="KW-1185">Reference proteome</keyword>
<evidence type="ECO:0000313" key="3">
    <source>
        <dbReference type="Proteomes" id="UP000238479"/>
    </source>
</evidence>
<dbReference type="AlphaFoldDB" id="A0A2P6RNI2"/>
<dbReference type="Gramene" id="PRQ48003">
    <property type="protein sequence ID" value="PRQ48003"/>
    <property type="gene ID" value="RchiOBHm_Chr2g0105851"/>
</dbReference>
<proteinExistence type="predicted"/>
<protein>
    <submittedName>
        <fullName evidence="2">Uncharacterized protein</fullName>
    </submittedName>
</protein>